<name>A0A133V8V2_9EURY</name>
<dbReference type="PANTHER" id="PTHR11922:SF2">
    <property type="entry name" value="GMP SYNTHASE [GLUTAMINE-HYDROLYZING]"/>
    <property type="match status" value="1"/>
</dbReference>
<evidence type="ECO:0000256" key="8">
    <source>
        <dbReference type="ARBA" id="ARBA00022840"/>
    </source>
</evidence>
<evidence type="ECO:0000256" key="3">
    <source>
        <dbReference type="ARBA" id="ARBA00012746"/>
    </source>
</evidence>
<gene>
    <name evidence="13" type="ORF">AKJ43_00060</name>
</gene>
<evidence type="ECO:0000256" key="10">
    <source>
        <dbReference type="ARBA" id="ARBA00049404"/>
    </source>
</evidence>
<evidence type="ECO:0000259" key="12">
    <source>
        <dbReference type="PROSITE" id="PS51553"/>
    </source>
</evidence>
<evidence type="ECO:0000256" key="5">
    <source>
        <dbReference type="ARBA" id="ARBA00022741"/>
    </source>
</evidence>
<evidence type="ECO:0000256" key="4">
    <source>
        <dbReference type="ARBA" id="ARBA00022598"/>
    </source>
</evidence>
<dbReference type="GO" id="GO:0005829">
    <property type="term" value="C:cytosol"/>
    <property type="evidence" value="ECO:0007669"/>
    <property type="project" value="TreeGrafter"/>
</dbReference>
<reference evidence="13 14" key="1">
    <citation type="journal article" date="2016" name="Sci. Rep.">
        <title>Metabolic traits of an uncultured archaeal lineage -MSBL1- from brine pools of the Red Sea.</title>
        <authorList>
            <person name="Mwirichia R."/>
            <person name="Alam I."/>
            <person name="Rashid M."/>
            <person name="Vinu M."/>
            <person name="Ba-Alawi W."/>
            <person name="Anthony Kamau A."/>
            <person name="Kamanda Ngugi D."/>
            <person name="Goker M."/>
            <person name="Klenk H.P."/>
            <person name="Bajic V."/>
            <person name="Stingl U."/>
        </authorList>
    </citation>
    <scope>NUCLEOTIDE SEQUENCE [LARGE SCALE GENOMIC DNA]</scope>
    <source>
        <strain evidence="13">SCGC-AAA261D19</strain>
    </source>
</reference>
<evidence type="ECO:0000256" key="9">
    <source>
        <dbReference type="ARBA" id="ARBA00030464"/>
    </source>
</evidence>
<dbReference type="PROSITE" id="PS51553">
    <property type="entry name" value="GMPS_ATP_PPASE"/>
    <property type="match status" value="1"/>
</dbReference>
<evidence type="ECO:0000256" key="6">
    <source>
        <dbReference type="ARBA" id="ARBA00022749"/>
    </source>
</evidence>
<keyword evidence="8 11" id="KW-0067">ATP-binding</keyword>
<dbReference type="Gene3D" id="3.40.50.620">
    <property type="entry name" value="HUPs"/>
    <property type="match status" value="1"/>
</dbReference>
<evidence type="ECO:0000256" key="11">
    <source>
        <dbReference type="PROSITE-ProRule" id="PRU00886"/>
    </source>
</evidence>
<dbReference type="EMBL" id="LHXX01000001">
    <property type="protein sequence ID" value="KXB02878.1"/>
    <property type="molecule type" value="Genomic_DNA"/>
</dbReference>
<dbReference type="InterPro" id="IPR001674">
    <property type="entry name" value="GMP_synth_C"/>
</dbReference>
<protein>
    <recommendedName>
        <fullName evidence="3">GMP synthase (glutamine-hydrolyzing)</fullName>
        <ecNumber evidence="3">6.3.5.2</ecNumber>
    </recommendedName>
    <alternativeName>
        <fullName evidence="9">GMP synthetase</fullName>
    </alternativeName>
</protein>
<evidence type="ECO:0000256" key="2">
    <source>
        <dbReference type="ARBA" id="ARBA00005153"/>
    </source>
</evidence>
<feature type="domain" description="GMPS ATP-PPase" evidence="12">
    <location>
        <begin position="13"/>
        <end position="198"/>
    </location>
</feature>
<organism evidence="13 14">
    <name type="scientific">candidate division MSBL1 archaeon SCGC-AAA261D19</name>
    <dbReference type="NCBI Taxonomy" id="1698273"/>
    <lineage>
        <taxon>Archaea</taxon>
        <taxon>Methanobacteriati</taxon>
        <taxon>Methanobacteriota</taxon>
        <taxon>candidate division MSBL1</taxon>
    </lineage>
</organism>
<dbReference type="Pfam" id="PF00958">
    <property type="entry name" value="GMP_synt_C"/>
    <property type="match status" value="1"/>
</dbReference>
<keyword evidence="6 11" id="KW-0332">GMP biosynthesis</keyword>
<dbReference type="Gene3D" id="3.30.300.10">
    <property type="match status" value="1"/>
</dbReference>
<proteinExistence type="predicted"/>
<dbReference type="Proteomes" id="UP000070400">
    <property type="component" value="Unassembled WGS sequence"/>
</dbReference>
<dbReference type="InterPro" id="IPR014729">
    <property type="entry name" value="Rossmann-like_a/b/a_fold"/>
</dbReference>
<evidence type="ECO:0000313" key="13">
    <source>
        <dbReference type="EMBL" id="KXB02878.1"/>
    </source>
</evidence>
<comment type="catalytic activity">
    <reaction evidence="10">
        <text>XMP + L-glutamine + ATP + H2O = GMP + L-glutamate + AMP + diphosphate + 2 H(+)</text>
        <dbReference type="Rhea" id="RHEA:11680"/>
        <dbReference type="ChEBI" id="CHEBI:15377"/>
        <dbReference type="ChEBI" id="CHEBI:15378"/>
        <dbReference type="ChEBI" id="CHEBI:29985"/>
        <dbReference type="ChEBI" id="CHEBI:30616"/>
        <dbReference type="ChEBI" id="CHEBI:33019"/>
        <dbReference type="ChEBI" id="CHEBI:57464"/>
        <dbReference type="ChEBI" id="CHEBI:58115"/>
        <dbReference type="ChEBI" id="CHEBI:58359"/>
        <dbReference type="ChEBI" id="CHEBI:456215"/>
        <dbReference type="EC" id="6.3.5.2"/>
    </reaction>
</comment>
<keyword evidence="14" id="KW-1185">Reference proteome</keyword>
<dbReference type="PATRIC" id="fig|1698273.3.peg.12"/>
<evidence type="ECO:0000313" key="14">
    <source>
        <dbReference type="Proteomes" id="UP000070400"/>
    </source>
</evidence>
<dbReference type="AlphaFoldDB" id="A0A133V8V2"/>
<dbReference type="GO" id="GO:0003921">
    <property type="term" value="F:GMP synthase activity"/>
    <property type="evidence" value="ECO:0007669"/>
    <property type="project" value="InterPro"/>
</dbReference>
<sequence>MKAKVMRLSECPREPEAFAEKATEFIKENVDPNEKVICALSGGTDSSVVARLFQEAIQERLYPIHIDTGFMRKIGGNEEPKLVEELFEDLDNFELIDRKEIFFDNVFGVEDAEEKRKKFRSTYVDVLNQKIEEIGASVMAQGTIKPDVLETESEIKSQNNVYTDFKIDKLVEPLAGLYKPEVRKVGKYLGLPESTYLRQPFPGPGLSVRTVGKITKKKLDIEKEANDLVERLIENYFRESYGREYLWDEESGNRIPFQYFASTLDSARRGSTEVNGYLKALGVEAKSWELENRATGVKENGEKRSRVYAHPILLEGDLETELLFYLGEEIPKRFEFSRVLYKLGEWEEGNQIVGIRGVRSNDAITAEPLNIPIDNLREFGWKILDRISVETVAYDLTPKPPGTIEYE</sequence>
<accession>A0A133V8V2</accession>
<dbReference type="SUPFAM" id="SSF54810">
    <property type="entry name" value="GMP synthetase C-terminal dimerisation domain"/>
    <property type="match status" value="1"/>
</dbReference>
<evidence type="ECO:0000256" key="7">
    <source>
        <dbReference type="ARBA" id="ARBA00022755"/>
    </source>
</evidence>
<comment type="function">
    <text evidence="1">Catalyzes the synthesis of GMP from XMP.</text>
</comment>
<comment type="caution">
    <text evidence="13">The sequence shown here is derived from an EMBL/GenBank/DDBJ whole genome shotgun (WGS) entry which is preliminary data.</text>
</comment>
<dbReference type="UniPathway" id="UPA00189">
    <property type="reaction ID" value="UER00296"/>
</dbReference>
<keyword evidence="7 11" id="KW-0658">Purine biosynthesis</keyword>
<evidence type="ECO:0000256" key="1">
    <source>
        <dbReference type="ARBA" id="ARBA00002332"/>
    </source>
</evidence>
<dbReference type="SUPFAM" id="SSF52402">
    <property type="entry name" value="Adenine nucleotide alpha hydrolases-like"/>
    <property type="match status" value="1"/>
</dbReference>
<dbReference type="InterPro" id="IPR025777">
    <property type="entry name" value="GMPS_ATP_PPase_dom"/>
</dbReference>
<feature type="binding site" evidence="11">
    <location>
        <begin position="41"/>
        <end position="47"/>
    </location>
    <ligand>
        <name>ATP</name>
        <dbReference type="ChEBI" id="CHEBI:30616"/>
    </ligand>
</feature>
<dbReference type="Pfam" id="PF02540">
    <property type="entry name" value="NAD_synthase"/>
    <property type="match status" value="1"/>
</dbReference>
<comment type="pathway">
    <text evidence="2">Purine metabolism; GMP biosynthesis; GMP from XMP (L-Gln route): step 1/1.</text>
</comment>
<dbReference type="PANTHER" id="PTHR11922">
    <property type="entry name" value="GMP SYNTHASE-RELATED"/>
    <property type="match status" value="1"/>
</dbReference>
<dbReference type="InterPro" id="IPR022310">
    <property type="entry name" value="NAD/GMP_synthase"/>
</dbReference>
<dbReference type="EC" id="6.3.5.2" evidence="3"/>
<keyword evidence="5 11" id="KW-0547">Nucleotide-binding</keyword>
<keyword evidence="4" id="KW-0436">Ligase</keyword>
<dbReference type="GO" id="GO:0005524">
    <property type="term" value="F:ATP binding"/>
    <property type="evidence" value="ECO:0007669"/>
    <property type="project" value="UniProtKB-UniRule"/>
</dbReference>